<feature type="transmembrane region" description="Helical" evidence="2">
    <location>
        <begin position="194"/>
        <end position="214"/>
    </location>
</feature>
<evidence type="ECO:0000313" key="3">
    <source>
        <dbReference type="EMBL" id="NSX56539.1"/>
    </source>
</evidence>
<dbReference type="RefSeq" id="WP_174139691.1">
    <property type="nucleotide sequence ID" value="NZ_JABUFE010000013.1"/>
</dbReference>
<feature type="transmembrane region" description="Helical" evidence="2">
    <location>
        <begin position="45"/>
        <end position="65"/>
    </location>
</feature>
<dbReference type="EMBL" id="JABUFE010000013">
    <property type="protein sequence ID" value="NSX56539.1"/>
    <property type="molecule type" value="Genomic_DNA"/>
</dbReference>
<name>A0ABX2IUH4_9RHOB</name>
<keyword evidence="4" id="KW-1185">Reference proteome</keyword>
<feature type="region of interest" description="Disordered" evidence="1">
    <location>
        <begin position="273"/>
        <end position="294"/>
    </location>
</feature>
<gene>
    <name evidence="3" type="ORF">HRQ87_17255</name>
</gene>
<sequence length="294" mass="32064">MPLILRALPLSFQTFWRYLILLPVLAVATVVMSLIGAFIPVFNFLIPGTISAFCVIVGLRCALAAQGYRRETDMGQLLLASVIFCIMSIIANQAIEWIVSGILKVAGLVAIGLGYDIALLTELFVLIPVLGGVFLLKCILIATYVGAIAVPMTTAAADDTYRVSGRNLFFGFGTGMFSLFLITVIWLSGGQFYAIFGEVWATFGLVASALIAIANGTEIPWSTSFQFDTLLVRTLFMTWASSWFFATAILAWEKARQRNEKTTNSAMDTNRVSSDDIRALRAARDKGNHVSTES</sequence>
<accession>A0ABX2IUH4</accession>
<evidence type="ECO:0008006" key="5">
    <source>
        <dbReference type="Google" id="ProtNLM"/>
    </source>
</evidence>
<feature type="transmembrane region" description="Helical" evidence="2">
    <location>
        <begin position="15"/>
        <end position="39"/>
    </location>
</feature>
<evidence type="ECO:0000256" key="1">
    <source>
        <dbReference type="SAM" id="MobiDB-lite"/>
    </source>
</evidence>
<keyword evidence="2" id="KW-0812">Transmembrane</keyword>
<feature type="transmembrane region" description="Helical" evidence="2">
    <location>
        <begin position="105"/>
        <end position="127"/>
    </location>
</feature>
<reference evidence="3 4" key="1">
    <citation type="submission" date="2020-06" db="EMBL/GenBank/DDBJ databases">
        <title>Sulfitobacter algicola sp. nov., isolated from green algae.</title>
        <authorList>
            <person name="Wang C."/>
        </authorList>
    </citation>
    <scope>NUCLEOTIDE SEQUENCE [LARGE SCALE GENOMIC DNA]</scope>
    <source>
        <strain evidence="3 4">1151</strain>
    </source>
</reference>
<evidence type="ECO:0000313" key="4">
    <source>
        <dbReference type="Proteomes" id="UP000777935"/>
    </source>
</evidence>
<feature type="compositionally biased region" description="Basic and acidic residues" evidence="1">
    <location>
        <begin position="273"/>
        <end position="288"/>
    </location>
</feature>
<feature type="transmembrane region" description="Helical" evidence="2">
    <location>
        <begin position="234"/>
        <end position="252"/>
    </location>
</feature>
<dbReference type="Proteomes" id="UP000777935">
    <property type="component" value="Unassembled WGS sequence"/>
</dbReference>
<proteinExistence type="predicted"/>
<organism evidence="3 4">
    <name type="scientific">Parasulfitobacter algicola</name>
    <dbReference type="NCBI Taxonomy" id="2614809"/>
    <lineage>
        <taxon>Bacteria</taxon>
        <taxon>Pseudomonadati</taxon>
        <taxon>Pseudomonadota</taxon>
        <taxon>Alphaproteobacteria</taxon>
        <taxon>Rhodobacterales</taxon>
        <taxon>Roseobacteraceae</taxon>
        <taxon>Parasulfitobacter</taxon>
    </lineage>
</organism>
<evidence type="ECO:0000256" key="2">
    <source>
        <dbReference type="SAM" id="Phobius"/>
    </source>
</evidence>
<feature type="transmembrane region" description="Helical" evidence="2">
    <location>
        <begin position="134"/>
        <end position="156"/>
    </location>
</feature>
<protein>
    <recommendedName>
        <fullName evidence="5">Integral membrane protein</fullName>
    </recommendedName>
</protein>
<keyword evidence="2" id="KW-1133">Transmembrane helix</keyword>
<comment type="caution">
    <text evidence="3">The sequence shown here is derived from an EMBL/GenBank/DDBJ whole genome shotgun (WGS) entry which is preliminary data.</text>
</comment>
<keyword evidence="2" id="KW-0472">Membrane</keyword>
<feature type="transmembrane region" description="Helical" evidence="2">
    <location>
        <begin position="77"/>
        <end position="99"/>
    </location>
</feature>
<feature type="transmembrane region" description="Helical" evidence="2">
    <location>
        <begin position="168"/>
        <end position="187"/>
    </location>
</feature>